<dbReference type="InterPro" id="IPR029045">
    <property type="entry name" value="ClpP/crotonase-like_dom_sf"/>
</dbReference>
<evidence type="ECO:0000256" key="4">
    <source>
        <dbReference type="ARBA" id="ARBA00022801"/>
    </source>
</evidence>
<evidence type="ECO:0000256" key="1">
    <source>
        <dbReference type="ARBA" id="ARBA00007039"/>
    </source>
</evidence>
<dbReference type="InterPro" id="IPR001907">
    <property type="entry name" value="ClpP"/>
</dbReference>
<protein>
    <recommendedName>
        <fullName evidence="6">ATP-dependent Clp protease proteolytic subunit</fullName>
    </recommendedName>
</protein>
<dbReference type="InterPro" id="IPR023562">
    <property type="entry name" value="ClpP/TepA"/>
</dbReference>
<evidence type="ECO:0000256" key="3">
    <source>
        <dbReference type="ARBA" id="ARBA00022670"/>
    </source>
</evidence>
<evidence type="ECO:0000256" key="5">
    <source>
        <dbReference type="ARBA" id="ARBA00022825"/>
    </source>
</evidence>
<keyword evidence="5" id="KW-0720">Serine protease</keyword>
<evidence type="ECO:0000313" key="8">
    <source>
        <dbReference type="Proteomes" id="UP000229056"/>
    </source>
</evidence>
<keyword evidence="2" id="KW-0963">Cytoplasm</keyword>
<dbReference type="Pfam" id="PF00574">
    <property type="entry name" value="CLP_protease"/>
    <property type="match status" value="1"/>
</dbReference>
<comment type="caution">
    <text evidence="7">The sequence shown here is derived from an EMBL/GenBank/DDBJ whole genome shotgun (WGS) entry which is preliminary data.</text>
</comment>
<reference evidence="8" key="1">
    <citation type="submission" date="2017-09" db="EMBL/GenBank/DDBJ databases">
        <title>Depth-based differentiation of microbial function through sediment-hosted aquifers and enrichment of novel symbionts in the deep terrestrial subsurface.</title>
        <authorList>
            <person name="Probst A.J."/>
            <person name="Ladd B."/>
            <person name="Jarett J.K."/>
            <person name="Geller-Mcgrath D.E."/>
            <person name="Sieber C.M.K."/>
            <person name="Emerson J.B."/>
            <person name="Anantharaman K."/>
            <person name="Thomas B.C."/>
            <person name="Malmstrom R."/>
            <person name="Stieglmeier M."/>
            <person name="Klingl A."/>
            <person name="Woyke T."/>
            <person name="Ryan C.M."/>
            <person name="Banfield J.F."/>
        </authorList>
    </citation>
    <scope>NUCLEOTIDE SEQUENCE [LARGE SCALE GENOMIC DNA]</scope>
</reference>
<dbReference type="PRINTS" id="PR00127">
    <property type="entry name" value="CLPPROTEASEP"/>
</dbReference>
<name>A0A2H0W497_9BACT</name>
<evidence type="ECO:0000256" key="6">
    <source>
        <dbReference type="RuleBase" id="RU003567"/>
    </source>
</evidence>
<dbReference type="Gene3D" id="3.90.226.10">
    <property type="entry name" value="2-enoyl-CoA Hydratase, Chain A, domain 1"/>
    <property type="match status" value="1"/>
</dbReference>
<evidence type="ECO:0000256" key="2">
    <source>
        <dbReference type="ARBA" id="ARBA00022490"/>
    </source>
</evidence>
<keyword evidence="4" id="KW-0378">Hydrolase</keyword>
<dbReference type="EMBL" id="PEZY01000005">
    <property type="protein sequence ID" value="PIS06189.1"/>
    <property type="molecule type" value="Genomic_DNA"/>
</dbReference>
<gene>
    <name evidence="7" type="ORF">COT80_01290</name>
</gene>
<sequence length="222" mass="25548">MAQSRNRMNVPISTAYFVEQLHNHWIDLIRREIWIHGIDMNTDSYEGVEPGVEYMMATKVIKNLHILRHQSSTEPVIIHLHTCGGLWEEGMAIYDTIKSMPYHVTIISYTHARSMSSLIFQAGDTRLMMPNSYFMFHLGTMAFSADMRTFQSNADFAKISNKTMVDIYVEKAIHGPKFKGQSAAKIRSLINREMEKKSDVFLTPEKAIQWGFADGVLKKWPN</sequence>
<dbReference type="SUPFAM" id="SSF52096">
    <property type="entry name" value="ClpP/crotonase"/>
    <property type="match status" value="1"/>
</dbReference>
<accession>A0A2H0W497</accession>
<dbReference type="GO" id="GO:0004176">
    <property type="term" value="F:ATP-dependent peptidase activity"/>
    <property type="evidence" value="ECO:0007669"/>
    <property type="project" value="InterPro"/>
</dbReference>
<comment type="similarity">
    <text evidence="1 6">Belongs to the peptidase S14 family.</text>
</comment>
<dbReference type="GO" id="GO:0006515">
    <property type="term" value="P:protein quality control for misfolded or incompletely synthesized proteins"/>
    <property type="evidence" value="ECO:0007669"/>
    <property type="project" value="TreeGrafter"/>
</dbReference>
<dbReference type="AlphaFoldDB" id="A0A2H0W497"/>
<keyword evidence="3" id="KW-0645">Protease</keyword>
<proteinExistence type="inferred from homology"/>
<organism evidence="7 8">
    <name type="scientific">Candidatus Buchananbacteria bacterium CG10_big_fil_rev_8_21_14_0_10_33_19</name>
    <dbReference type="NCBI Taxonomy" id="1974525"/>
    <lineage>
        <taxon>Bacteria</taxon>
        <taxon>Candidatus Buchananiibacteriota</taxon>
    </lineage>
</organism>
<dbReference type="PANTHER" id="PTHR10381:SF70">
    <property type="entry name" value="ATP-DEPENDENT CLP PROTEASE PROTEOLYTIC SUBUNIT"/>
    <property type="match status" value="1"/>
</dbReference>
<dbReference type="PANTHER" id="PTHR10381">
    <property type="entry name" value="ATP-DEPENDENT CLP PROTEASE PROTEOLYTIC SUBUNIT"/>
    <property type="match status" value="1"/>
</dbReference>
<dbReference type="GO" id="GO:0009368">
    <property type="term" value="C:endopeptidase Clp complex"/>
    <property type="evidence" value="ECO:0007669"/>
    <property type="project" value="TreeGrafter"/>
</dbReference>
<dbReference type="GO" id="GO:0051117">
    <property type="term" value="F:ATPase binding"/>
    <property type="evidence" value="ECO:0007669"/>
    <property type="project" value="TreeGrafter"/>
</dbReference>
<evidence type="ECO:0000313" key="7">
    <source>
        <dbReference type="EMBL" id="PIS06189.1"/>
    </source>
</evidence>
<dbReference type="GO" id="GO:0004252">
    <property type="term" value="F:serine-type endopeptidase activity"/>
    <property type="evidence" value="ECO:0007669"/>
    <property type="project" value="InterPro"/>
</dbReference>
<dbReference type="Proteomes" id="UP000229056">
    <property type="component" value="Unassembled WGS sequence"/>
</dbReference>